<evidence type="ECO:0000313" key="3">
    <source>
        <dbReference type="Proteomes" id="UP000201826"/>
    </source>
</evidence>
<dbReference type="Proteomes" id="UP000201826">
    <property type="component" value="Segment"/>
</dbReference>
<evidence type="ECO:0000313" key="2">
    <source>
        <dbReference type="EMBL" id="AMQ66990.1"/>
    </source>
</evidence>
<keyword evidence="3" id="KW-1185">Reference proteome</keyword>
<dbReference type="RefSeq" id="YP_009303202.1">
    <property type="nucleotide sequence ID" value="NC_031253.1"/>
</dbReference>
<feature type="region of interest" description="Disordered" evidence="1">
    <location>
        <begin position="65"/>
        <end position="86"/>
    </location>
</feature>
<name>A0A142F2I3_9CAUD</name>
<dbReference type="EMBL" id="KU728633">
    <property type="protein sequence ID" value="AMQ66990.1"/>
    <property type="molecule type" value="Genomic_DNA"/>
</dbReference>
<evidence type="ECO:0000256" key="1">
    <source>
        <dbReference type="SAM" id="MobiDB-lite"/>
    </source>
</evidence>
<feature type="compositionally biased region" description="Basic residues" evidence="1">
    <location>
        <begin position="65"/>
        <end position="77"/>
    </location>
</feature>
<feature type="compositionally biased region" description="Basic and acidic residues" evidence="1">
    <location>
        <begin position="11"/>
        <end position="21"/>
    </location>
</feature>
<sequence length="119" mass="13638">MSNFRQMIADAADRIREEEQRPISTDQPTDDKRETYSLSNATLYGLQLMGHVYGGTVPPEVVAKRRAKNRHARRARRGNTAAIRRQARSNRVANRFNRFGYAHNMNPLGRVIEAEVVDE</sequence>
<feature type="region of interest" description="Disordered" evidence="1">
    <location>
        <begin position="1"/>
        <end position="35"/>
    </location>
</feature>
<reference evidence="3" key="1">
    <citation type="submission" date="2016-02" db="EMBL/GenBank/DDBJ databases">
        <authorList>
            <person name="Isern S."/>
            <person name="Barcellona C.M."/>
            <person name="Dozier K.D."/>
            <person name="Faust J.M."/>
            <person name="Fedrick A.J."/>
            <person name="Gagliardi L.E."/>
            <person name="Gatt S.M."/>
            <person name="Gleason P.S."/>
            <person name="Gomez E.A."/>
            <person name="Hoffman A.M."/>
            <person name="Jenkins M."/>
            <person name="Jones M.J."/>
            <person name="Lang J.F."/>
            <person name="Lequay S.M."/>
            <person name="Mars P.J."/>
            <person name="Mtchedlidze N."/>
            <person name="Osking Z.B."/>
            <person name="Paul L.M."/>
            <person name="Pica A.N."/>
            <person name="Robison M.D."/>
            <person name="Rodriguez D."/>
            <person name="Rosales K.A."/>
            <person name="Saravis L.E."/>
            <person name="Sisson B.M."/>
            <person name="Tan A.L."/>
            <person name="Voltaire R."/>
            <person name="Michael S.F."/>
            <person name="Warner M.H."/>
            <person name="Bradley K.W."/>
            <person name="Asai D.J."/>
            <person name="Bowman C.A."/>
            <person name="Russell D.A."/>
            <person name="Pope W.H."/>
            <person name="Jacobs-Sera D."/>
            <person name="Hendrix R.W."/>
            <person name="Hatfull G.F."/>
        </authorList>
    </citation>
    <scope>NUCLEOTIDE SEQUENCE [LARGE SCALE GENOMIC DNA]</scope>
</reference>
<protein>
    <submittedName>
        <fullName evidence="2">Uncharacterized protein</fullName>
    </submittedName>
</protein>
<proteinExistence type="predicted"/>
<dbReference type="GeneID" id="29125776"/>
<accession>A0A142F2I3</accession>
<gene>
    <name evidence="2" type="primary">55</name>
    <name evidence="2" type="ORF">SEA_BIPPER_55</name>
</gene>
<dbReference type="KEGG" id="vg:29125776"/>
<organism evidence="2 3">
    <name type="scientific">Mycobacterium phage Bipper</name>
    <dbReference type="NCBI Taxonomy" id="1805457"/>
    <lineage>
        <taxon>Viruses</taxon>
        <taxon>Duplodnaviria</taxon>
        <taxon>Heunggongvirae</taxon>
        <taxon>Uroviricota</taxon>
        <taxon>Caudoviricetes</taxon>
        <taxon>Bippervirus</taxon>
        <taxon>Bippervirus bipper</taxon>
    </lineage>
</organism>